<dbReference type="AlphaFoldDB" id="A0A941AST5"/>
<reference evidence="1" key="1">
    <citation type="journal article" date="2016" name="Int. J. Syst. Evol. Microbiol.">
        <title>Pseudoxanthomonas helianthi sp. nov., isolated from roots of Jerusalem artichoke (Helianthus tuberosus).</title>
        <authorList>
            <person name="Kittiwongwattana C."/>
            <person name="Thawai C."/>
        </authorList>
    </citation>
    <scope>NUCLEOTIDE SEQUENCE</scope>
    <source>
        <strain evidence="1">110414</strain>
    </source>
</reference>
<dbReference type="Proteomes" id="UP000673447">
    <property type="component" value="Unassembled WGS sequence"/>
</dbReference>
<evidence type="ECO:0000313" key="1">
    <source>
        <dbReference type="EMBL" id="MBP3983342.1"/>
    </source>
</evidence>
<accession>A0A941AST5</accession>
<dbReference type="RefSeq" id="WP_210535197.1">
    <property type="nucleotide sequence ID" value="NZ_JAGKTC010000001.1"/>
</dbReference>
<comment type="caution">
    <text evidence="1">The sequence shown here is derived from an EMBL/GenBank/DDBJ whole genome shotgun (WGS) entry which is preliminary data.</text>
</comment>
<sequence length="108" mass="11431">MEFEDFISATCNILEEDGFAAYLPTLYAGGEILVVEGIPSSVADTDALNNLGPDHGLGAPGTFFAVLASPNTVVAGQFASTGWQFVDIQQGDSGFVVTSAERPLWFRL</sequence>
<evidence type="ECO:0000313" key="2">
    <source>
        <dbReference type="Proteomes" id="UP000673447"/>
    </source>
</evidence>
<gene>
    <name evidence="1" type="ORF">J5837_02805</name>
</gene>
<proteinExistence type="predicted"/>
<name>A0A941AST5_9GAMM</name>
<dbReference type="EMBL" id="JAGKTC010000001">
    <property type="protein sequence ID" value="MBP3983342.1"/>
    <property type="molecule type" value="Genomic_DNA"/>
</dbReference>
<protein>
    <submittedName>
        <fullName evidence="1">Uncharacterized protein</fullName>
    </submittedName>
</protein>
<reference evidence="1" key="2">
    <citation type="submission" date="2021-03" db="EMBL/GenBank/DDBJ databases">
        <authorList>
            <person name="Cao W."/>
        </authorList>
    </citation>
    <scope>NUCLEOTIDE SEQUENCE</scope>
    <source>
        <strain evidence="1">110414</strain>
    </source>
</reference>
<organism evidence="1 2">
    <name type="scientific">Pseudoxanthomonas helianthi</name>
    <dbReference type="NCBI Taxonomy" id="1453541"/>
    <lineage>
        <taxon>Bacteria</taxon>
        <taxon>Pseudomonadati</taxon>
        <taxon>Pseudomonadota</taxon>
        <taxon>Gammaproteobacteria</taxon>
        <taxon>Lysobacterales</taxon>
        <taxon>Lysobacteraceae</taxon>
        <taxon>Pseudoxanthomonas</taxon>
    </lineage>
</organism>
<keyword evidence="2" id="KW-1185">Reference proteome</keyword>